<dbReference type="InterPro" id="IPR011042">
    <property type="entry name" value="6-blade_b-propeller_TolB-like"/>
</dbReference>
<keyword evidence="2" id="KW-0677">Repeat</keyword>
<feature type="repeat" description="NHL" evidence="4">
    <location>
        <begin position="325"/>
        <end position="369"/>
    </location>
</feature>
<evidence type="ECO:0008006" key="7">
    <source>
        <dbReference type="Google" id="ProtNLM"/>
    </source>
</evidence>
<dbReference type="PROSITE" id="PS51125">
    <property type="entry name" value="NHL"/>
    <property type="match status" value="1"/>
</dbReference>
<dbReference type="AlphaFoldDB" id="A0A2A5CCL7"/>
<dbReference type="Pfam" id="PF01436">
    <property type="entry name" value="NHL"/>
    <property type="match status" value="1"/>
</dbReference>
<dbReference type="SUPFAM" id="SSF63829">
    <property type="entry name" value="Calcium-dependent phosphotriesterase"/>
    <property type="match status" value="1"/>
</dbReference>
<dbReference type="EMBL" id="NVWI01000006">
    <property type="protein sequence ID" value="PCJ41200.1"/>
    <property type="molecule type" value="Genomic_DNA"/>
</dbReference>
<evidence type="ECO:0000256" key="4">
    <source>
        <dbReference type="PROSITE-ProRule" id="PRU00504"/>
    </source>
</evidence>
<keyword evidence="1" id="KW-0732">Signal</keyword>
<reference evidence="6" key="1">
    <citation type="submission" date="2017-08" db="EMBL/GenBank/DDBJ databases">
        <title>A dynamic microbial community with high functional redundancy inhabits the cold, oxic subseafloor aquifer.</title>
        <authorList>
            <person name="Tully B.J."/>
            <person name="Wheat C.G."/>
            <person name="Glazer B.T."/>
            <person name="Huber J.A."/>
        </authorList>
    </citation>
    <scope>NUCLEOTIDE SEQUENCE [LARGE SCALE GENOMIC DNA]</scope>
</reference>
<proteinExistence type="predicted"/>
<dbReference type="PANTHER" id="PTHR10680:SF14">
    <property type="entry name" value="PEPTIDYL-GLYCINE ALPHA-AMIDATING MONOOXYGENASE"/>
    <property type="match status" value="1"/>
</dbReference>
<gene>
    <name evidence="5" type="ORF">COA71_09170</name>
</gene>
<evidence type="ECO:0000313" key="6">
    <source>
        <dbReference type="Proteomes" id="UP000228987"/>
    </source>
</evidence>
<sequence>MAQSVPEYTVDAAWPKRLPNNWIIGQVAGIAVDSNDTIWVIHRPQSLTPQEAGAIQNPPFSLCCVPAPSVLQFDQAGNLLQAWGGPYWDRENSLWVDDSPDGVWPSNEHGITVDREGNVWLAGNGDGNLVLKYNNDGTELLLVIGTVESSSGPGMNTEDFDEVIITGGSNDIARLGRPAEVEVDEGAREVYIADGYANRRVIVFDMDTGEYKRHWGAYGRVPNDAPLPSYDPDAAPAQSFLGPVHSVRLSDDGLVYVADRTANRIQIFLKDGTFVEESFIAPWTLSNGSVWDIEISPFAGQPFLFVADGANNRIWIVNRESMELVGEIGGGGRNAGYFDWLHNVAIDSDGNIYTAEVNEGKRIQKFNLLD</sequence>
<keyword evidence="3" id="KW-0325">Glycoprotein</keyword>
<dbReference type="PANTHER" id="PTHR10680">
    <property type="entry name" value="PEPTIDYL-GLYCINE ALPHA-AMIDATING MONOOXYGENASE"/>
    <property type="match status" value="1"/>
</dbReference>
<name>A0A2A5CCL7_9GAMM</name>
<dbReference type="Gene3D" id="2.120.10.30">
    <property type="entry name" value="TolB, C-terminal domain"/>
    <property type="match status" value="1"/>
</dbReference>
<evidence type="ECO:0000256" key="2">
    <source>
        <dbReference type="ARBA" id="ARBA00022737"/>
    </source>
</evidence>
<evidence type="ECO:0000313" key="5">
    <source>
        <dbReference type="EMBL" id="PCJ41200.1"/>
    </source>
</evidence>
<evidence type="ECO:0000256" key="3">
    <source>
        <dbReference type="ARBA" id="ARBA00023180"/>
    </source>
</evidence>
<dbReference type="Proteomes" id="UP000228987">
    <property type="component" value="Unassembled WGS sequence"/>
</dbReference>
<evidence type="ECO:0000256" key="1">
    <source>
        <dbReference type="ARBA" id="ARBA00022729"/>
    </source>
</evidence>
<comment type="caution">
    <text evidence="5">The sequence shown here is derived from an EMBL/GenBank/DDBJ whole genome shotgun (WGS) entry which is preliminary data.</text>
</comment>
<organism evidence="5 6">
    <name type="scientific">SAR86 cluster bacterium</name>
    <dbReference type="NCBI Taxonomy" id="2030880"/>
    <lineage>
        <taxon>Bacteria</taxon>
        <taxon>Pseudomonadati</taxon>
        <taxon>Pseudomonadota</taxon>
        <taxon>Gammaproteobacteria</taxon>
        <taxon>SAR86 cluster</taxon>
    </lineage>
</organism>
<accession>A0A2A5CCL7</accession>
<dbReference type="InterPro" id="IPR001258">
    <property type="entry name" value="NHL_repeat"/>
</dbReference>
<protein>
    <recommendedName>
        <fullName evidence="7">6-bladed beta-propeller</fullName>
    </recommendedName>
</protein>